<evidence type="ECO:0000313" key="1">
    <source>
        <dbReference type="EMBL" id="VHO06426.1"/>
    </source>
</evidence>
<evidence type="ECO:0008006" key="2">
    <source>
        <dbReference type="Google" id="ProtNLM"/>
    </source>
</evidence>
<dbReference type="EMBL" id="CAAJGR010000034">
    <property type="protein sequence ID" value="VHO06426.1"/>
    <property type="molecule type" value="Genomic_DNA"/>
</dbReference>
<dbReference type="InterPro" id="IPR007362">
    <property type="entry name" value="DUF429"/>
</dbReference>
<organism evidence="1">
    <name type="scientific">Rheinheimera sp. BAL341</name>
    <dbReference type="NCBI Taxonomy" id="1708203"/>
    <lineage>
        <taxon>Bacteria</taxon>
        <taxon>Pseudomonadati</taxon>
        <taxon>Pseudomonadota</taxon>
        <taxon>Gammaproteobacteria</taxon>
        <taxon>Chromatiales</taxon>
        <taxon>Chromatiaceae</taxon>
        <taxon>Rheinheimera</taxon>
    </lineage>
</organism>
<accession>A0A486XV91</accession>
<gene>
    <name evidence="1" type="ORF">BAL341_3443</name>
</gene>
<protein>
    <recommendedName>
        <fullName evidence="2">DUF429 domain-containing protein</fullName>
    </recommendedName>
</protein>
<dbReference type="Pfam" id="PF04250">
    <property type="entry name" value="DUF429"/>
    <property type="match status" value="1"/>
</dbReference>
<reference evidence="1" key="1">
    <citation type="submission" date="2019-04" db="EMBL/GenBank/DDBJ databases">
        <authorList>
            <person name="Brambilla D."/>
        </authorList>
    </citation>
    <scope>NUCLEOTIDE SEQUENCE</scope>
    <source>
        <strain evidence="1">BAL1</strain>
    </source>
</reference>
<name>A0A486XV91_9GAMM</name>
<dbReference type="AlphaFoldDB" id="A0A486XV91"/>
<sequence>MGIDLAWHGVKPSGVALGRLYDQTLYVDQLLSEVLTNNQLCSIVRDYNALGVAIDAPLIINNQNGMRECERQIGQLYGAKGASCHTANLTLFPNATSVQLSELLQKHHYEHIVGARWQIEVYPHPAIIELFNLDYRLAYKKGKVAERKAGQLLLASYLQSLGEQLPFTLRIDNDLPVALTEAAINDLRGEQLKQNEDKLDAIVCLVIAALHLLNQTQVIGDDVSGYIVVPFATHVSSDSNDQKAIEIFELLATSVDAFKVSRGYISPESSAAERDHAFKEHLQLAEAFKRKTESLTVSEKITPVQKTVVKSSAALLCLTFLEQHPEGTLTKTEPTDYSLYQFAESILTFKSGVLEYMDRELEIESVIRNEAIKMSFVTEKQAKIVTHEALRKALARARKHLHQSTKTK</sequence>
<proteinExistence type="predicted"/>